<name>A0A7T3ACP1_SPHPI</name>
<dbReference type="Pfam" id="PF09278">
    <property type="entry name" value="MerR-DNA-bind"/>
    <property type="match status" value="1"/>
</dbReference>
<protein>
    <submittedName>
        <fullName evidence="6">Helix-turn-helix domain-containing protein</fullName>
    </submittedName>
</protein>
<keyword evidence="1" id="KW-0805">Transcription regulation</keyword>
<dbReference type="InterPro" id="IPR009061">
    <property type="entry name" value="DNA-bd_dom_put_sf"/>
</dbReference>
<dbReference type="SUPFAM" id="SSF46955">
    <property type="entry name" value="Putative DNA-binding domain"/>
    <property type="match status" value="1"/>
</dbReference>
<dbReference type="PRINTS" id="PR00040">
    <property type="entry name" value="HTHMERR"/>
</dbReference>
<dbReference type="PANTHER" id="PTHR30204">
    <property type="entry name" value="REDOX-CYCLING DRUG-SENSING TRANSCRIPTIONAL ACTIVATOR SOXR"/>
    <property type="match status" value="1"/>
</dbReference>
<evidence type="ECO:0000256" key="3">
    <source>
        <dbReference type="ARBA" id="ARBA00023163"/>
    </source>
</evidence>
<dbReference type="InterPro" id="IPR047057">
    <property type="entry name" value="MerR_fam"/>
</dbReference>
<organism evidence="6 7">
    <name type="scientific">Sphingomonas paucimobilis</name>
    <name type="common">Pseudomonas paucimobilis</name>
    <dbReference type="NCBI Taxonomy" id="13689"/>
    <lineage>
        <taxon>Bacteria</taxon>
        <taxon>Pseudomonadati</taxon>
        <taxon>Pseudomonadota</taxon>
        <taxon>Alphaproteobacteria</taxon>
        <taxon>Sphingomonadales</taxon>
        <taxon>Sphingomonadaceae</taxon>
        <taxon>Sphingomonas</taxon>
    </lineage>
</organism>
<dbReference type="Pfam" id="PF00376">
    <property type="entry name" value="MerR"/>
    <property type="match status" value="1"/>
</dbReference>
<dbReference type="GO" id="GO:0003677">
    <property type="term" value="F:DNA binding"/>
    <property type="evidence" value="ECO:0007669"/>
    <property type="project" value="UniProtKB-KW"/>
</dbReference>
<dbReference type="Proteomes" id="UP000594836">
    <property type="component" value="Chromosome"/>
</dbReference>
<dbReference type="InterPro" id="IPR015358">
    <property type="entry name" value="Tscrpt_reg_MerR_DNA-bd"/>
</dbReference>
<evidence type="ECO:0000313" key="6">
    <source>
        <dbReference type="EMBL" id="QPT10157.1"/>
    </source>
</evidence>
<sequence length="158" mass="17733">MSGHAAVKSLQRGELAERTGCNIETVRYYEKIGLLPEPPRTSGGHRAYSSTHERRLRFVMRARELGFSLEEIRELLRLAEERDRPCAEASNVAATHLQDVRTKIADLKRMEGVLKNVVVQCGDGTQPECPLIETLFREPTARSAKPRTKAARSPRGHS</sequence>
<proteinExistence type="predicted"/>
<evidence type="ECO:0000313" key="7">
    <source>
        <dbReference type="Proteomes" id="UP000594836"/>
    </source>
</evidence>
<dbReference type="SMART" id="SM00422">
    <property type="entry name" value="HTH_MERR"/>
    <property type="match status" value="1"/>
</dbReference>
<dbReference type="PANTHER" id="PTHR30204:SF92">
    <property type="entry name" value="HTH-TYPE TRANSCRIPTIONAL REGULATOR ZNTR"/>
    <property type="match status" value="1"/>
</dbReference>
<dbReference type="GO" id="GO:0003700">
    <property type="term" value="F:DNA-binding transcription factor activity"/>
    <property type="evidence" value="ECO:0007669"/>
    <property type="project" value="InterPro"/>
</dbReference>
<reference evidence="6 7" key="1">
    <citation type="submission" date="2020-12" db="EMBL/GenBank/DDBJ databases">
        <title>FDA dAtabase for Regulatory Grade micrObial Sequences (FDA-ARGOS): Supporting development and validation of Infectious Disease Dx tests.</title>
        <authorList>
            <person name="Sproer C."/>
            <person name="Gronow S."/>
            <person name="Severitt S."/>
            <person name="Schroder I."/>
            <person name="Tallon L."/>
            <person name="Sadzewicz L."/>
            <person name="Zhao X."/>
            <person name="Boylan J."/>
            <person name="Ott S."/>
            <person name="Bowen H."/>
            <person name="Vavikolanu K."/>
            <person name="Mehta A."/>
            <person name="Aluvathingal J."/>
            <person name="Nadendla S."/>
            <person name="Lowell S."/>
            <person name="Myers T."/>
            <person name="Yan Y."/>
            <person name="Sichtig H."/>
        </authorList>
    </citation>
    <scope>NUCLEOTIDE SEQUENCE [LARGE SCALE GENOMIC DNA]</scope>
    <source>
        <strain evidence="6 7">FDAARGOS_881</strain>
    </source>
</reference>
<dbReference type="InterPro" id="IPR000551">
    <property type="entry name" value="MerR-type_HTH_dom"/>
</dbReference>
<dbReference type="EMBL" id="CP065713">
    <property type="protein sequence ID" value="QPT10157.1"/>
    <property type="molecule type" value="Genomic_DNA"/>
</dbReference>
<dbReference type="RefSeq" id="WP_151606912.1">
    <property type="nucleotide sequence ID" value="NZ_CP065713.1"/>
</dbReference>
<evidence type="ECO:0000256" key="2">
    <source>
        <dbReference type="ARBA" id="ARBA00023125"/>
    </source>
</evidence>
<accession>A0A7T3ACP1</accession>
<feature type="region of interest" description="Disordered" evidence="4">
    <location>
        <begin position="138"/>
        <end position="158"/>
    </location>
</feature>
<dbReference type="CDD" id="cd04785">
    <property type="entry name" value="HTH_CadR-PbrR-like"/>
    <property type="match status" value="1"/>
</dbReference>
<dbReference type="PROSITE" id="PS00552">
    <property type="entry name" value="HTH_MERR_1"/>
    <property type="match status" value="1"/>
</dbReference>
<dbReference type="Gene3D" id="1.10.1660.10">
    <property type="match status" value="1"/>
</dbReference>
<dbReference type="PROSITE" id="PS50937">
    <property type="entry name" value="HTH_MERR_2"/>
    <property type="match status" value="1"/>
</dbReference>
<evidence type="ECO:0000256" key="1">
    <source>
        <dbReference type="ARBA" id="ARBA00023015"/>
    </source>
</evidence>
<keyword evidence="3" id="KW-0804">Transcription</keyword>
<feature type="domain" description="HTH merR-type" evidence="5">
    <location>
        <begin position="13"/>
        <end position="78"/>
    </location>
</feature>
<dbReference type="AlphaFoldDB" id="A0A7T3ACP1"/>
<evidence type="ECO:0000256" key="4">
    <source>
        <dbReference type="SAM" id="MobiDB-lite"/>
    </source>
</evidence>
<evidence type="ECO:0000259" key="5">
    <source>
        <dbReference type="PROSITE" id="PS50937"/>
    </source>
</evidence>
<keyword evidence="2" id="KW-0238">DNA-binding</keyword>
<gene>
    <name evidence="6" type="ORF">I6G38_08075</name>
</gene>
<feature type="compositionally biased region" description="Basic residues" evidence="4">
    <location>
        <begin position="144"/>
        <end position="158"/>
    </location>
</feature>